<dbReference type="GO" id="GO:0005764">
    <property type="term" value="C:lysosome"/>
    <property type="evidence" value="ECO:0000318"/>
    <property type="project" value="GO_Central"/>
</dbReference>
<evidence type="ECO:0000256" key="2">
    <source>
        <dbReference type="ARBA" id="ARBA00022723"/>
    </source>
</evidence>
<dbReference type="InterPro" id="IPR028995">
    <property type="entry name" value="Glyco_hydro_57/38_cen_sf"/>
</dbReference>
<dbReference type="InterPro" id="IPR000602">
    <property type="entry name" value="Glyco_hydro_38_N"/>
</dbReference>
<dbReference type="Pfam" id="PF07748">
    <property type="entry name" value="Glyco_hydro_38C"/>
    <property type="match status" value="1"/>
</dbReference>
<keyword evidence="6 7" id="KW-0326">Glycosidase</keyword>
<dbReference type="AlphaFoldDB" id="A8XK50"/>
<evidence type="ECO:0000256" key="6">
    <source>
        <dbReference type="ARBA" id="ARBA00023295"/>
    </source>
</evidence>
<proteinExistence type="inferred from homology"/>
<dbReference type="InterPro" id="IPR011330">
    <property type="entry name" value="Glyco_hydro/deAcase_b/a-brl"/>
</dbReference>
<dbReference type="Gene3D" id="2.60.40.1360">
    <property type="match status" value="1"/>
</dbReference>
<dbReference type="EC" id="3.2.1.-" evidence="7"/>
<dbReference type="GO" id="GO:0046872">
    <property type="term" value="F:metal ion binding"/>
    <property type="evidence" value="ECO:0007669"/>
    <property type="project" value="UniProtKB-KW"/>
</dbReference>
<reference evidence="9 10" key="1">
    <citation type="journal article" date="2003" name="PLoS Biol.">
        <title>The genome sequence of Caenorhabditis briggsae: a platform for comparative genomics.</title>
        <authorList>
            <person name="Stein L.D."/>
            <person name="Bao Z."/>
            <person name="Blasiar D."/>
            <person name="Blumenthal T."/>
            <person name="Brent M.R."/>
            <person name="Chen N."/>
            <person name="Chinwalla A."/>
            <person name="Clarke L."/>
            <person name="Clee C."/>
            <person name="Coghlan A."/>
            <person name="Coulson A."/>
            <person name="D'Eustachio P."/>
            <person name="Fitch D.H."/>
            <person name="Fulton L.A."/>
            <person name="Fulton R.E."/>
            <person name="Griffiths-Jones S."/>
            <person name="Harris T.W."/>
            <person name="Hillier L.W."/>
            <person name="Kamath R."/>
            <person name="Kuwabara P.E."/>
            <person name="Mardis E.R."/>
            <person name="Marra M.A."/>
            <person name="Miner T.L."/>
            <person name="Minx P."/>
            <person name="Mullikin J.C."/>
            <person name="Plumb R.W."/>
            <person name="Rogers J."/>
            <person name="Schein J.E."/>
            <person name="Sohrmann M."/>
            <person name="Spieth J."/>
            <person name="Stajich J.E."/>
            <person name="Wei C."/>
            <person name="Willey D."/>
            <person name="Wilson R.K."/>
            <person name="Durbin R."/>
            <person name="Waterston R.H."/>
        </authorList>
    </citation>
    <scope>NUCLEOTIDE SEQUENCE [LARGE SCALE GENOMIC DNA]</scope>
    <source>
        <strain evidence="9 10">AF16</strain>
    </source>
</reference>
<accession>A8XK50</accession>
<dbReference type="InterPro" id="IPR015341">
    <property type="entry name" value="Glyco_hydro_38_cen"/>
</dbReference>
<dbReference type="HOGENOM" id="CLU_004690_2_0_1"/>
<evidence type="ECO:0000256" key="7">
    <source>
        <dbReference type="RuleBase" id="RU361199"/>
    </source>
</evidence>
<dbReference type="Pfam" id="PF09261">
    <property type="entry name" value="Alpha-mann_mid"/>
    <property type="match status" value="1"/>
</dbReference>
<dbReference type="InterPro" id="IPR011682">
    <property type="entry name" value="Glyco_hydro_38_C"/>
</dbReference>
<feature type="chain" id="PRO_5017855738" description="Alpha-mannosidase" evidence="7">
    <location>
        <begin position="17"/>
        <end position="985"/>
    </location>
</feature>
<dbReference type="InterPro" id="IPR037094">
    <property type="entry name" value="Glyco_hydro_38_cen_sf"/>
</dbReference>
<dbReference type="InterPro" id="IPR011013">
    <property type="entry name" value="Gal_mutarotase_sf_dom"/>
</dbReference>
<evidence type="ECO:0000256" key="1">
    <source>
        <dbReference type="ARBA" id="ARBA00009792"/>
    </source>
</evidence>
<dbReference type="PANTHER" id="PTHR11607">
    <property type="entry name" value="ALPHA-MANNOSIDASE"/>
    <property type="match status" value="1"/>
</dbReference>
<gene>
    <name evidence="11" type="primary">aman-1</name>
    <name evidence="9" type="synonym">Cbr-aman-1</name>
    <name evidence="11" type="ORF">CBG14532</name>
    <name evidence="9" type="ORF">CBG_14532</name>
</gene>
<sequence length="985" mass="113131">MGKILFLLFLIKFSYAEEAQKCAWDNCHATDPDPNVITAHLIPHTHDDLGWIKTVDQYFWGAKPELVPVGVQYIYNTVVEELMKNPERRFSFAETGFLWRWWTTTTDKNREKFKYLIQTGQIEMIGGGWVQNDEATSHYVDILDQMTLGLYRLSHTFGKCGKPVTGWQIDPFGHSREMANIYAQVFSFRFPRHFVFDPDELHISLLRAYSLSRKGESEIFTGAFFNDNYGPPEGFCWDSLCGDDPIMDNEELEEYNVKEKVDDFVAHVKKQAAHQATNQVMLLMGSDFQYTNANSWYVNLDKLIKYVNADVSQKCIKSIENSIFQESEKVKVIYSTPACYTQAVKRRSPKLSTKADDFFPYASGKHSYWTGYFTSRPAFKGMIRQASSMLQLAKQLEALADLNPSINSPVTRLKEACGLVQHHDAVTGTAKENVTRDYEKQLARGISGLENVINDYMDKLHPHALKSNLILCPLLNETICQPISNSDEFAVVIFNSHARYYNFTVRIPYKHESAVVKNSKKEVIKSQVIFYCSKVGVAETFKVAQLNSTDQLPYEIHAFVSIPPLGYSTVFVSKGERKVRKVRKNPSGNTTITNEHLIATFDNRGYLTSLQNRKTGLLKSIRQEFFFYEGIDSKDDQPSGAYIFRPKSQQPIAFDSKIELEVVKGSVTNEVRQKINPYVSQIVRLPKNKNYVEFEWIVGPIPKEFKNPVTKEFVTRYTTEINSKSVSYTDSNGRQVMKRYFDGATSFDYDDTEPVAGNYYPITSFGYIKDDKNQFSVITDRAQGMMANEGVVEIMLHRRCFYDDHFGVEEALDEPGKDGRGLVAKGKHIVLFTDLEESAAQLRPLVAENFHQPVLAFYNNSNLEKFEFNRQLESPERIHEFPPWLNFLTIEMLENRVDGKNNVLLRFEHIYHNDSAKAAKYAVPQILDLDNLFKSFKLDFLEKMTLGGNKKLLETGKNRFIRKKGNVYELHPSEILTLMYVPNDF</sequence>
<dbReference type="Pfam" id="PF01074">
    <property type="entry name" value="Glyco_hydro_38N"/>
    <property type="match status" value="1"/>
</dbReference>
<dbReference type="SUPFAM" id="SSF88688">
    <property type="entry name" value="Families 57/38 glycoside transferase middle domain"/>
    <property type="match status" value="1"/>
</dbReference>
<dbReference type="Gene3D" id="1.20.1270.50">
    <property type="entry name" value="Glycoside hydrolase family 38, central domain"/>
    <property type="match status" value="2"/>
</dbReference>
<dbReference type="FunFam" id="2.60.40.1180:FF:000082">
    <property type="entry name" value="Alpha-mannosidase"/>
    <property type="match status" value="1"/>
</dbReference>
<dbReference type="SUPFAM" id="SSF74650">
    <property type="entry name" value="Galactose mutarotase-like"/>
    <property type="match status" value="1"/>
</dbReference>
<keyword evidence="3 7" id="KW-0378">Hydrolase</keyword>
<feature type="signal peptide" evidence="7">
    <location>
        <begin position="1"/>
        <end position="16"/>
    </location>
</feature>
<keyword evidence="10" id="KW-1185">Reference proteome</keyword>
<comment type="similarity">
    <text evidence="1 7">Belongs to the glycosyl hydrolase 38 family.</text>
</comment>
<dbReference type="InterPro" id="IPR027291">
    <property type="entry name" value="Glyco_hydro_38_N_sf"/>
</dbReference>
<dbReference type="STRING" id="6238.A8XK50"/>
<dbReference type="FunCoup" id="A8XK50">
    <property type="interactions" value="388"/>
</dbReference>
<dbReference type="InterPro" id="IPR013780">
    <property type="entry name" value="Glyco_hydro_b"/>
</dbReference>
<reference evidence="9 10" key="2">
    <citation type="journal article" date="2011" name="PLoS Genet.">
        <title>Caenorhabditis briggsae recombinant inbred line genotypes reveal inter-strain incompatibility and the evolution of recombination.</title>
        <authorList>
            <person name="Ross J.A."/>
            <person name="Koboldt D.C."/>
            <person name="Staisch J.E."/>
            <person name="Chamberlin H.M."/>
            <person name="Gupta B.P."/>
            <person name="Miller R.D."/>
            <person name="Baird S.E."/>
            <person name="Haag E.S."/>
        </authorList>
    </citation>
    <scope>NUCLEOTIDE SEQUENCE [LARGE SCALE GENOMIC DNA]</scope>
    <source>
        <strain evidence="9 10">AF16</strain>
    </source>
</reference>
<dbReference type="Gene3D" id="2.60.40.1180">
    <property type="entry name" value="Golgi alpha-mannosidase II"/>
    <property type="match status" value="1"/>
</dbReference>
<keyword evidence="5" id="KW-1015">Disulfide bond</keyword>
<evidence type="ECO:0000313" key="10">
    <source>
        <dbReference type="Proteomes" id="UP000008549"/>
    </source>
</evidence>
<dbReference type="CDD" id="cd10810">
    <property type="entry name" value="GH38N_AMII_LAM_like"/>
    <property type="match status" value="1"/>
</dbReference>
<dbReference type="InParanoid" id="A8XK50"/>
<dbReference type="FunFam" id="1.20.1270.50:FF:000002">
    <property type="entry name" value="Alpha-mannosidase"/>
    <property type="match status" value="1"/>
</dbReference>
<evidence type="ECO:0000256" key="3">
    <source>
        <dbReference type="ARBA" id="ARBA00022801"/>
    </source>
</evidence>
<dbReference type="SMART" id="SM00872">
    <property type="entry name" value="Alpha-mann_mid"/>
    <property type="match status" value="1"/>
</dbReference>
<evidence type="ECO:0000313" key="11">
    <source>
        <dbReference type="WormBase" id="CBG14532a"/>
    </source>
</evidence>
<dbReference type="EMBL" id="HE600983">
    <property type="protein sequence ID" value="CAP33026.2"/>
    <property type="molecule type" value="Genomic_DNA"/>
</dbReference>
<dbReference type="eggNOG" id="KOG1959">
    <property type="taxonomic scope" value="Eukaryota"/>
</dbReference>
<evidence type="ECO:0000256" key="5">
    <source>
        <dbReference type="ARBA" id="ARBA00023157"/>
    </source>
</evidence>
<dbReference type="WormBase" id="CBG14532a">
    <property type="protein sequence ID" value="CBP42135"/>
    <property type="gene ID" value="WBGene00034996"/>
    <property type="gene designation" value="Cbr-aman-1"/>
</dbReference>
<dbReference type="SUPFAM" id="SSF88713">
    <property type="entry name" value="Glycoside hydrolase/deacetylase"/>
    <property type="match status" value="1"/>
</dbReference>
<comment type="cofactor">
    <cofactor evidence="7">
        <name>Zn(2+)</name>
        <dbReference type="ChEBI" id="CHEBI:29105"/>
    </cofactor>
    <text evidence="7">Binds 1 zinc ion per subunit.</text>
</comment>
<dbReference type="GO" id="GO:0006013">
    <property type="term" value="P:mannose metabolic process"/>
    <property type="evidence" value="ECO:0007669"/>
    <property type="project" value="InterPro"/>
</dbReference>
<dbReference type="GO" id="GO:0030246">
    <property type="term" value="F:carbohydrate binding"/>
    <property type="evidence" value="ECO:0007669"/>
    <property type="project" value="InterPro"/>
</dbReference>
<dbReference type="InterPro" id="IPR050843">
    <property type="entry name" value="Glycosyl_Hydrlase_38"/>
</dbReference>
<feature type="domain" description="Glycoside hydrolase family 38 central" evidence="8">
    <location>
        <begin position="367"/>
        <end position="442"/>
    </location>
</feature>
<dbReference type="Gene3D" id="2.70.98.30">
    <property type="entry name" value="Golgi alpha-mannosidase II, domain 4"/>
    <property type="match status" value="1"/>
</dbReference>
<evidence type="ECO:0000259" key="8">
    <source>
        <dbReference type="SMART" id="SM00872"/>
    </source>
</evidence>
<keyword evidence="4 7" id="KW-0862">Zinc</keyword>
<organism evidence="9 10">
    <name type="scientific">Caenorhabditis briggsae</name>
    <dbReference type="NCBI Taxonomy" id="6238"/>
    <lineage>
        <taxon>Eukaryota</taxon>
        <taxon>Metazoa</taxon>
        <taxon>Ecdysozoa</taxon>
        <taxon>Nematoda</taxon>
        <taxon>Chromadorea</taxon>
        <taxon>Rhabditida</taxon>
        <taxon>Rhabditina</taxon>
        <taxon>Rhabditomorpha</taxon>
        <taxon>Rhabditoidea</taxon>
        <taxon>Rhabditidae</taxon>
        <taxon>Peloderinae</taxon>
        <taxon>Caenorhabditis</taxon>
    </lineage>
</organism>
<dbReference type="Proteomes" id="UP000008549">
    <property type="component" value="Unassembled WGS sequence"/>
</dbReference>
<protein>
    <recommendedName>
        <fullName evidence="7">Alpha-mannosidase</fullName>
        <ecNumber evidence="7">3.2.1.-</ecNumber>
    </recommendedName>
</protein>
<dbReference type="FunFam" id="2.70.98.30:FF:000003">
    <property type="entry name" value="Alpha-mannosidase"/>
    <property type="match status" value="1"/>
</dbReference>
<dbReference type="PANTHER" id="PTHR11607:SF3">
    <property type="entry name" value="LYSOSOMAL ALPHA-MANNOSIDASE"/>
    <property type="match status" value="1"/>
</dbReference>
<keyword evidence="2 7" id="KW-0479">Metal-binding</keyword>
<name>A8XK50_CAEBR</name>
<dbReference type="GO" id="GO:0004559">
    <property type="term" value="F:alpha-mannosidase activity"/>
    <property type="evidence" value="ECO:0000318"/>
    <property type="project" value="GO_Central"/>
</dbReference>
<evidence type="ECO:0000313" key="9">
    <source>
        <dbReference type="EMBL" id="CAP33026.2"/>
    </source>
</evidence>
<keyword evidence="7" id="KW-0732">Signal</keyword>
<dbReference type="OMA" id="FIWRPSK"/>
<dbReference type="FunFam" id="1.20.1270.50:FF:000003">
    <property type="entry name" value="Alpha-mannosidase"/>
    <property type="match status" value="1"/>
</dbReference>
<dbReference type="Gene3D" id="3.20.110.10">
    <property type="entry name" value="Glycoside hydrolase 38, N terminal domain"/>
    <property type="match status" value="1"/>
</dbReference>
<dbReference type="FunFam" id="2.60.40.1360:FF:000014">
    <property type="entry name" value="Alpha-mannosidase"/>
    <property type="match status" value="1"/>
</dbReference>
<evidence type="ECO:0000256" key="4">
    <source>
        <dbReference type="ARBA" id="ARBA00022833"/>
    </source>
</evidence>